<dbReference type="OrthoDB" id="4839903at2759"/>
<feature type="compositionally biased region" description="Basic and acidic residues" evidence="2">
    <location>
        <begin position="232"/>
        <end position="243"/>
    </location>
</feature>
<dbReference type="InterPro" id="IPR004875">
    <property type="entry name" value="DDE_SF_endonuclease_dom"/>
</dbReference>
<gene>
    <name evidence="4" type="ORF">CMUS01_13309</name>
</gene>
<name>A0A8H6JDR8_9PEZI</name>
<dbReference type="GO" id="GO:0003676">
    <property type="term" value="F:nucleic acid binding"/>
    <property type="evidence" value="ECO:0007669"/>
    <property type="project" value="InterPro"/>
</dbReference>
<dbReference type="Pfam" id="PF03184">
    <property type="entry name" value="DDE_1"/>
    <property type="match status" value="1"/>
</dbReference>
<evidence type="ECO:0000256" key="1">
    <source>
        <dbReference type="SAM" id="Coils"/>
    </source>
</evidence>
<feature type="region of interest" description="Disordered" evidence="2">
    <location>
        <begin position="223"/>
        <end position="243"/>
    </location>
</feature>
<dbReference type="Proteomes" id="UP000639643">
    <property type="component" value="Unassembled WGS sequence"/>
</dbReference>
<feature type="coiled-coil region" evidence="1">
    <location>
        <begin position="171"/>
        <end position="198"/>
    </location>
</feature>
<evidence type="ECO:0000259" key="3">
    <source>
        <dbReference type="Pfam" id="PF03184"/>
    </source>
</evidence>
<protein>
    <submittedName>
        <fullName evidence="4">Transposase</fullName>
    </submittedName>
</protein>
<evidence type="ECO:0000313" key="4">
    <source>
        <dbReference type="EMBL" id="KAF6811239.1"/>
    </source>
</evidence>
<organism evidence="4 5">
    <name type="scientific">Colletotrichum musicola</name>
    <dbReference type="NCBI Taxonomy" id="2175873"/>
    <lineage>
        <taxon>Eukaryota</taxon>
        <taxon>Fungi</taxon>
        <taxon>Dikarya</taxon>
        <taxon>Ascomycota</taxon>
        <taxon>Pezizomycotina</taxon>
        <taxon>Sordariomycetes</taxon>
        <taxon>Hypocreomycetidae</taxon>
        <taxon>Glomerellales</taxon>
        <taxon>Glomerellaceae</taxon>
        <taxon>Colletotrichum</taxon>
        <taxon>Colletotrichum orchidearum species complex</taxon>
    </lineage>
</organism>
<dbReference type="AlphaFoldDB" id="A0A8H6JDR8"/>
<keyword evidence="5" id="KW-1185">Reference proteome</keyword>
<proteinExistence type="predicted"/>
<feature type="domain" description="DDE-1" evidence="3">
    <location>
        <begin position="3"/>
        <end position="79"/>
    </location>
</feature>
<reference evidence="4" key="1">
    <citation type="journal article" date="2020" name="Phytopathology">
        <title>Genome Sequence Resources of Colletotrichum truncatum, C. plurivorum, C. musicola, and C. sojae: Four Species Pathogenic to Soybean (Glycine max).</title>
        <authorList>
            <person name="Rogerio F."/>
            <person name="Boufleur T.R."/>
            <person name="Ciampi-Guillardi M."/>
            <person name="Sukno S.A."/>
            <person name="Thon M.R."/>
            <person name="Massola Junior N.S."/>
            <person name="Baroncelli R."/>
        </authorList>
    </citation>
    <scope>NUCLEOTIDE SEQUENCE</scope>
    <source>
        <strain evidence="4">LFN0074</strain>
    </source>
</reference>
<keyword evidence="1" id="KW-0175">Coiled coil</keyword>
<accession>A0A8H6JDR8</accession>
<evidence type="ECO:0000313" key="5">
    <source>
        <dbReference type="Proteomes" id="UP000639643"/>
    </source>
</evidence>
<dbReference type="EMBL" id="WIGM01000824">
    <property type="protein sequence ID" value="KAF6811239.1"/>
    <property type="molecule type" value="Genomic_DNA"/>
</dbReference>
<comment type="caution">
    <text evidence="4">The sequence shown here is derived from an EMBL/GenBank/DDBJ whole genome shotgun (WGS) entry which is preliminary data.</text>
</comment>
<sequence>MYECFINNIHLLFLPPHTSHVLQPLDQSVFGTLKTAYGKQLGYHSHWDCSTVIGKRYFIICYSKARQAALTKQNIISGWKYTGLWPKNMSRPLLNPLLRENTTTPAKQSEEVPKGVSHADASIILASQSSAVLWSTPRRRDELRDHFTLYNKLDGDVTTRRLLFQKVAKGWDEKDHQLAVAQRKIEALEAEVAVTRARKRKKVKMSPNSKFADIVAIRRAQIDAGDVDDDSDKSGDPDYPRDDASCIIVVVE</sequence>
<evidence type="ECO:0000256" key="2">
    <source>
        <dbReference type="SAM" id="MobiDB-lite"/>
    </source>
</evidence>